<dbReference type="GeneID" id="76425235"/>
<sequence length="193" mass="22269">MKIILGIKKHPILVGVGTVIIVLVIICFAVLMVEELQSPEKTEDTKETENMTLEELPEDLKDEIEHIRLYSKFGISKLELDAKNKHLVIYAFDITDEKEVSDLQGKQISNWTIQIVHDVDYEKERDQIRTELMELEKDPELQIAGFDLSTEEINVWVYERTPENQALDGKEIHGWTVHVWVALTPTETGINRC</sequence>
<keyword evidence="1" id="KW-0812">Transmembrane</keyword>
<dbReference type="Proteomes" id="UP001042704">
    <property type="component" value="Chromosome"/>
</dbReference>
<gene>
    <name evidence="2" type="ORF">RJ40_12650</name>
</gene>
<protein>
    <submittedName>
        <fullName evidence="2">Uncharacterized protein</fullName>
    </submittedName>
</protein>
<dbReference type="AlphaFoldDB" id="A0A8A3S8Q1"/>
<dbReference type="EMBL" id="CP036172">
    <property type="protein sequence ID" value="QSZ68283.1"/>
    <property type="molecule type" value="Genomic_DNA"/>
</dbReference>
<evidence type="ECO:0000313" key="2">
    <source>
        <dbReference type="EMBL" id="QSZ68283.1"/>
    </source>
</evidence>
<keyword evidence="3" id="KW-1185">Reference proteome</keyword>
<organism evidence="2 3">
    <name type="scientific">Methanofollis aquaemaris</name>
    <dbReference type="NCBI Taxonomy" id="126734"/>
    <lineage>
        <taxon>Archaea</taxon>
        <taxon>Methanobacteriati</taxon>
        <taxon>Methanobacteriota</taxon>
        <taxon>Stenosarchaea group</taxon>
        <taxon>Methanomicrobia</taxon>
        <taxon>Methanomicrobiales</taxon>
        <taxon>Methanomicrobiaceae</taxon>
        <taxon>Methanofollis</taxon>
    </lineage>
</organism>
<accession>A0A8A3S8Q1</accession>
<reference evidence="2" key="2">
    <citation type="submission" date="2019-02" db="EMBL/GenBank/DDBJ databases">
        <authorList>
            <person name="Chen S.-C."/>
            <person name="Chien H.-H."/>
            <person name="Lai M.-C."/>
        </authorList>
    </citation>
    <scope>NUCLEOTIDE SEQUENCE</scope>
    <source>
        <strain evidence="2">N2F9704</strain>
    </source>
</reference>
<feature type="transmembrane region" description="Helical" evidence="1">
    <location>
        <begin position="12"/>
        <end position="33"/>
    </location>
</feature>
<keyword evidence="1" id="KW-1133">Transmembrane helix</keyword>
<dbReference type="KEGG" id="maqe:RJ40_12650"/>
<reference evidence="2" key="1">
    <citation type="journal article" date="2001" name="Int. J. Syst. Evol. Microbiol.">
        <title>Methanofollis aquaemaris sp. nov., a methanogen isolated from an aquaculture fish pond.</title>
        <authorList>
            <person name="Lai M.C."/>
            <person name="Chen S.C."/>
        </authorList>
    </citation>
    <scope>NUCLEOTIDE SEQUENCE</scope>
    <source>
        <strain evidence="2">N2F9704</strain>
    </source>
</reference>
<name>A0A8A3S8Q1_9EURY</name>
<dbReference type="RefSeq" id="WP_265581239.1">
    <property type="nucleotide sequence ID" value="NZ_CP036172.1"/>
</dbReference>
<evidence type="ECO:0000313" key="3">
    <source>
        <dbReference type="Proteomes" id="UP001042704"/>
    </source>
</evidence>
<keyword evidence="1" id="KW-0472">Membrane</keyword>
<evidence type="ECO:0000256" key="1">
    <source>
        <dbReference type="SAM" id="Phobius"/>
    </source>
</evidence>
<proteinExistence type="predicted"/>